<accession>A0AA39PSD6</accession>
<feature type="transmembrane region" description="Helical" evidence="1">
    <location>
        <begin position="130"/>
        <end position="149"/>
    </location>
</feature>
<feature type="transmembrane region" description="Helical" evidence="1">
    <location>
        <begin position="259"/>
        <end position="280"/>
    </location>
</feature>
<keyword evidence="1" id="KW-0472">Membrane</keyword>
<sequence length="349" mass="38003">MAAGLSIEHREVQDSVIHTFDALEILGAVGFFLVASTALLSRRVQRHITWFSFCVSWIVSCISYTLLVIAGQALKTQPTFGLCVTQAALIYAAPPLTGCTTFSLAFYMHTHMRSSPDGSPAQGDALSMKLVLLLGPYLVWFGILVGILVSGTQQPQLVRKALNGTYCDLKSHIPSKVSSLVVFISTMGVITISVFVVVQLYRNRRRLGSSTQYVASAVRVVTFSLVGLLALIVSAIYVFTNRQGSTFDIVLALGKLTGTYKPLLVLKLALVPNFGVVIFGSQADIVRVWMTPLKIGNSHLEFKSSETAQDLIPHRERPGLRNLVLPSGAGCTSVLERPTEKNHQPVRDV</sequence>
<feature type="transmembrane region" description="Helical" evidence="1">
    <location>
        <begin position="48"/>
        <end position="69"/>
    </location>
</feature>
<proteinExistence type="predicted"/>
<keyword evidence="1" id="KW-1133">Transmembrane helix</keyword>
<organism evidence="2 3">
    <name type="scientific">Armillaria luteobubalina</name>
    <dbReference type="NCBI Taxonomy" id="153913"/>
    <lineage>
        <taxon>Eukaryota</taxon>
        <taxon>Fungi</taxon>
        <taxon>Dikarya</taxon>
        <taxon>Basidiomycota</taxon>
        <taxon>Agaricomycotina</taxon>
        <taxon>Agaricomycetes</taxon>
        <taxon>Agaricomycetidae</taxon>
        <taxon>Agaricales</taxon>
        <taxon>Marasmiineae</taxon>
        <taxon>Physalacriaceae</taxon>
        <taxon>Armillaria</taxon>
    </lineage>
</organism>
<keyword evidence="1" id="KW-0812">Transmembrane</keyword>
<dbReference type="Proteomes" id="UP001175228">
    <property type="component" value="Unassembled WGS sequence"/>
</dbReference>
<dbReference type="EMBL" id="JAUEPU010000038">
    <property type="protein sequence ID" value="KAK0489511.1"/>
    <property type="molecule type" value="Genomic_DNA"/>
</dbReference>
<name>A0AA39PSD6_9AGAR</name>
<feature type="transmembrane region" description="Helical" evidence="1">
    <location>
        <begin position="89"/>
        <end position="109"/>
    </location>
</feature>
<evidence type="ECO:0000313" key="3">
    <source>
        <dbReference type="Proteomes" id="UP001175228"/>
    </source>
</evidence>
<protein>
    <submittedName>
        <fullName evidence="2">Uncharacterized protein</fullName>
    </submittedName>
</protein>
<evidence type="ECO:0000313" key="2">
    <source>
        <dbReference type="EMBL" id="KAK0489511.1"/>
    </source>
</evidence>
<keyword evidence="3" id="KW-1185">Reference proteome</keyword>
<feature type="transmembrane region" description="Helical" evidence="1">
    <location>
        <begin position="180"/>
        <end position="201"/>
    </location>
</feature>
<gene>
    <name evidence="2" type="ORF">EDD18DRAFT_584515</name>
</gene>
<evidence type="ECO:0000256" key="1">
    <source>
        <dbReference type="SAM" id="Phobius"/>
    </source>
</evidence>
<comment type="caution">
    <text evidence="2">The sequence shown here is derived from an EMBL/GenBank/DDBJ whole genome shotgun (WGS) entry which is preliminary data.</text>
</comment>
<reference evidence="2" key="1">
    <citation type="submission" date="2023-06" db="EMBL/GenBank/DDBJ databases">
        <authorList>
            <consortium name="Lawrence Berkeley National Laboratory"/>
            <person name="Ahrendt S."/>
            <person name="Sahu N."/>
            <person name="Indic B."/>
            <person name="Wong-Bajracharya J."/>
            <person name="Merenyi Z."/>
            <person name="Ke H.-M."/>
            <person name="Monk M."/>
            <person name="Kocsube S."/>
            <person name="Drula E."/>
            <person name="Lipzen A."/>
            <person name="Balint B."/>
            <person name="Henrissat B."/>
            <person name="Andreopoulos B."/>
            <person name="Martin F.M."/>
            <person name="Harder C.B."/>
            <person name="Rigling D."/>
            <person name="Ford K.L."/>
            <person name="Foster G.D."/>
            <person name="Pangilinan J."/>
            <person name="Papanicolaou A."/>
            <person name="Barry K."/>
            <person name="LaButti K."/>
            <person name="Viragh M."/>
            <person name="Koriabine M."/>
            <person name="Yan M."/>
            <person name="Riley R."/>
            <person name="Champramary S."/>
            <person name="Plett K.L."/>
            <person name="Tsai I.J."/>
            <person name="Slot J."/>
            <person name="Sipos G."/>
            <person name="Plett J."/>
            <person name="Nagy L.G."/>
            <person name="Grigoriev I.V."/>
        </authorList>
    </citation>
    <scope>NUCLEOTIDE SEQUENCE</scope>
    <source>
        <strain evidence="2">HWK02</strain>
    </source>
</reference>
<feature type="transmembrane region" description="Helical" evidence="1">
    <location>
        <begin position="22"/>
        <end position="41"/>
    </location>
</feature>
<feature type="transmembrane region" description="Helical" evidence="1">
    <location>
        <begin position="213"/>
        <end position="239"/>
    </location>
</feature>
<dbReference type="AlphaFoldDB" id="A0AA39PSD6"/>